<dbReference type="GO" id="GO:0003677">
    <property type="term" value="F:DNA binding"/>
    <property type="evidence" value="ECO:0007669"/>
    <property type="project" value="UniProtKB-KW"/>
</dbReference>
<dbReference type="Proteomes" id="UP000627292">
    <property type="component" value="Unassembled WGS sequence"/>
</dbReference>
<evidence type="ECO:0000256" key="1">
    <source>
        <dbReference type="ARBA" id="ARBA00023125"/>
    </source>
</evidence>
<dbReference type="PROSITE" id="PS50943">
    <property type="entry name" value="HTH_CROC1"/>
    <property type="match status" value="2"/>
</dbReference>
<dbReference type="RefSeq" id="WP_188951813.1">
    <property type="nucleotide sequence ID" value="NZ_BMIB01000002.1"/>
</dbReference>
<dbReference type="PANTHER" id="PTHR46797:SF1">
    <property type="entry name" value="METHYLPHOSPHONATE SYNTHASE"/>
    <property type="match status" value="1"/>
</dbReference>
<name>A0A917IXL9_9BACT</name>
<dbReference type="AlphaFoldDB" id="A0A917IXL9"/>
<dbReference type="InterPro" id="IPR001387">
    <property type="entry name" value="Cro/C1-type_HTH"/>
</dbReference>
<feature type="domain" description="HTH cro/C1-type" evidence="2">
    <location>
        <begin position="19"/>
        <end position="65"/>
    </location>
</feature>
<dbReference type="InterPro" id="IPR010982">
    <property type="entry name" value="Lambda_DNA-bd_dom_sf"/>
</dbReference>
<feature type="domain" description="HTH cro/C1-type" evidence="2">
    <location>
        <begin position="109"/>
        <end position="163"/>
    </location>
</feature>
<keyword evidence="1" id="KW-0238">DNA-binding</keyword>
<dbReference type="GO" id="GO:0003700">
    <property type="term" value="F:DNA-binding transcription factor activity"/>
    <property type="evidence" value="ECO:0007669"/>
    <property type="project" value="TreeGrafter"/>
</dbReference>
<dbReference type="PANTHER" id="PTHR46797">
    <property type="entry name" value="HTH-TYPE TRANSCRIPTIONAL REGULATOR"/>
    <property type="match status" value="1"/>
</dbReference>
<dbReference type="EMBL" id="BMIB01000002">
    <property type="protein sequence ID" value="GGH65728.1"/>
    <property type="molecule type" value="Genomic_DNA"/>
</dbReference>
<dbReference type="SUPFAM" id="SSF47413">
    <property type="entry name" value="lambda repressor-like DNA-binding domains"/>
    <property type="match status" value="2"/>
</dbReference>
<keyword evidence="4" id="KW-1185">Reference proteome</keyword>
<organism evidence="3 4">
    <name type="scientific">Filimonas zeae</name>
    <dbReference type="NCBI Taxonomy" id="1737353"/>
    <lineage>
        <taxon>Bacteria</taxon>
        <taxon>Pseudomonadati</taxon>
        <taxon>Bacteroidota</taxon>
        <taxon>Chitinophagia</taxon>
        <taxon>Chitinophagales</taxon>
        <taxon>Chitinophagaceae</taxon>
        <taxon>Filimonas</taxon>
    </lineage>
</organism>
<accession>A0A917IXL9</accession>
<proteinExistence type="predicted"/>
<evidence type="ECO:0000259" key="2">
    <source>
        <dbReference type="PROSITE" id="PS50943"/>
    </source>
</evidence>
<evidence type="ECO:0000313" key="4">
    <source>
        <dbReference type="Proteomes" id="UP000627292"/>
    </source>
</evidence>
<comment type="caution">
    <text evidence="3">The sequence shown here is derived from an EMBL/GenBank/DDBJ whole genome shotgun (WGS) entry which is preliminary data.</text>
</comment>
<dbReference type="GO" id="GO:0005829">
    <property type="term" value="C:cytosol"/>
    <property type="evidence" value="ECO:0007669"/>
    <property type="project" value="TreeGrafter"/>
</dbReference>
<dbReference type="Pfam" id="PF01381">
    <property type="entry name" value="HTH_3"/>
    <property type="match status" value="2"/>
</dbReference>
<gene>
    <name evidence="3" type="ORF">GCM10011379_19170</name>
</gene>
<sequence length="169" mass="19208">MTPEQIRAEIELQPTGEKIRTTRKQLTPKLSQKELAALCNLHYNHLGKVERGASNVDLLTLIKVSFAVQLPVFEHLRLPASAIKRKLAPTDKMISHRLRRVLKIIANCILQLLKQKNMSQEALASAMDIDRSEINKYVHGRINMQYTTLVRIAMHLEVETQALLKPQAA</sequence>
<protein>
    <recommendedName>
        <fullName evidence="2">HTH cro/C1-type domain-containing protein</fullName>
    </recommendedName>
</protein>
<dbReference type="InterPro" id="IPR050807">
    <property type="entry name" value="TransReg_Diox_bact_type"/>
</dbReference>
<reference evidence="3" key="2">
    <citation type="submission" date="2020-09" db="EMBL/GenBank/DDBJ databases">
        <authorList>
            <person name="Sun Q."/>
            <person name="Zhou Y."/>
        </authorList>
    </citation>
    <scope>NUCLEOTIDE SEQUENCE</scope>
    <source>
        <strain evidence="3">CGMCC 1.15290</strain>
    </source>
</reference>
<dbReference type="CDD" id="cd00093">
    <property type="entry name" value="HTH_XRE"/>
    <property type="match status" value="2"/>
</dbReference>
<dbReference type="SMART" id="SM00530">
    <property type="entry name" value="HTH_XRE"/>
    <property type="match status" value="2"/>
</dbReference>
<evidence type="ECO:0000313" key="3">
    <source>
        <dbReference type="EMBL" id="GGH65728.1"/>
    </source>
</evidence>
<dbReference type="Gene3D" id="1.10.260.40">
    <property type="entry name" value="lambda repressor-like DNA-binding domains"/>
    <property type="match status" value="2"/>
</dbReference>
<reference evidence="3" key="1">
    <citation type="journal article" date="2014" name="Int. J. Syst. Evol. Microbiol.">
        <title>Complete genome sequence of Corynebacterium casei LMG S-19264T (=DSM 44701T), isolated from a smear-ripened cheese.</title>
        <authorList>
            <consortium name="US DOE Joint Genome Institute (JGI-PGF)"/>
            <person name="Walter F."/>
            <person name="Albersmeier A."/>
            <person name="Kalinowski J."/>
            <person name="Ruckert C."/>
        </authorList>
    </citation>
    <scope>NUCLEOTIDE SEQUENCE</scope>
    <source>
        <strain evidence="3">CGMCC 1.15290</strain>
    </source>
</reference>